<organism evidence="2 3">
    <name type="scientific">Nitratidesulfovibrio oxamicus</name>
    <dbReference type="NCBI Taxonomy" id="32016"/>
    <lineage>
        <taxon>Bacteria</taxon>
        <taxon>Pseudomonadati</taxon>
        <taxon>Thermodesulfobacteriota</taxon>
        <taxon>Desulfovibrionia</taxon>
        <taxon>Desulfovibrionales</taxon>
        <taxon>Desulfovibrionaceae</taxon>
        <taxon>Nitratidesulfovibrio</taxon>
    </lineage>
</organism>
<feature type="transmembrane region" description="Helical" evidence="1">
    <location>
        <begin position="6"/>
        <end position="25"/>
    </location>
</feature>
<dbReference type="NCBIfam" id="NF037959">
    <property type="entry name" value="MFS_SpdSyn"/>
    <property type="match status" value="1"/>
</dbReference>
<dbReference type="RefSeq" id="WP_196608753.1">
    <property type="nucleotide sequence ID" value="NZ_VRYY01000140.1"/>
</dbReference>
<sequence>MLDAIMFLSGTMVMVLEMVGARLLAPHLGTSVIVWTSLIGVVLASLSAGYWLGGRLADRTLSRRTLSRILAGAALSVLAVALA</sequence>
<evidence type="ECO:0000256" key="1">
    <source>
        <dbReference type="SAM" id="Phobius"/>
    </source>
</evidence>
<keyword evidence="1" id="KW-0472">Membrane</keyword>
<feature type="transmembrane region" description="Helical" evidence="1">
    <location>
        <begin position="32"/>
        <end position="53"/>
    </location>
</feature>
<keyword evidence="3" id="KW-1185">Reference proteome</keyword>
<gene>
    <name evidence="2" type="ORF">FVW20_06220</name>
</gene>
<accession>A0ABS0J3U2</accession>
<protein>
    <submittedName>
        <fullName evidence="2">Spermine synthase</fullName>
    </submittedName>
</protein>
<evidence type="ECO:0000313" key="3">
    <source>
        <dbReference type="Proteomes" id="UP001194469"/>
    </source>
</evidence>
<feature type="non-terminal residue" evidence="2">
    <location>
        <position position="83"/>
    </location>
</feature>
<keyword evidence="1" id="KW-1133">Transmembrane helix</keyword>
<dbReference type="EMBL" id="VRYY01000140">
    <property type="protein sequence ID" value="MBG3876631.1"/>
    <property type="molecule type" value="Genomic_DNA"/>
</dbReference>
<evidence type="ECO:0000313" key="2">
    <source>
        <dbReference type="EMBL" id="MBG3876631.1"/>
    </source>
</evidence>
<dbReference type="Proteomes" id="UP001194469">
    <property type="component" value="Unassembled WGS sequence"/>
</dbReference>
<name>A0ABS0J3U2_9BACT</name>
<feature type="transmembrane region" description="Helical" evidence="1">
    <location>
        <begin position="65"/>
        <end position="82"/>
    </location>
</feature>
<comment type="caution">
    <text evidence="2">The sequence shown here is derived from an EMBL/GenBank/DDBJ whole genome shotgun (WGS) entry which is preliminary data.</text>
</comment>
<proteinExistence type="predicted"/>
<keyword evidence="1" id="KW-0812">Transmembrane</keyword>
<reference evidence="2 3" key="1">
    <citation type="submission" date="2019-08" db="EMBL/GenBank/DDBJ databases">
        <authorList>
            <person name="Luo N."/>
        </authorList>
    </citation>
    <scope>NUCLEOTIDE SEQUENCE [LARGE SCALE GENOMIC DNA]</scope>
    <source>
        <strain evidence="2 3">NCIMB 9442</strain>
    </source>
</reference>